<dbReference type="SUPFAM" id="SSF56037">
    <property type="entry name" value="PheT/TilS domain"/>
    <property type="match status" value="1"/>
</dbReference>
<protein>
    <recommendedName>
        <fullName evidence="15">Phenylalanine--tRNA ligase beta subunit</fullName>
        <ecNumber evidence="15">6.1.1.20</ecNumber>
    </recommendedName>
    <alternativeName>
        <fullName evidence="15">Phenylalanyl-tRNA synthetase beta subunit</fullName>
        <shortName evidence="15">PheRS</shortName>
    </alternativeName>
</protein>
<sequence>MQELVKFDESPEELGRILTGTGLEVEGIEEHELIKGGLKEVVIGKVLTCEKHPNADKLSVTTVDVGEAAPLQIVCGAPNVAAGQTVLVAKVGAELYPTGASEPLKIKRAKIRGVESEGMICAEDELGIGSSHAGIMVLETELPVGTPAARYLDIRSDHTIEIGLTPNRADAASHYGVARDLKAALNKPVALPSVEAFRVDNHDAPIHVEVHVPEAAPRYSGITMTGLRVGESPDWLKHRLEVIGVRPINNIVDITNYVCHELGQPLHAFDYQKIAGQRIVVRTFEEGTGFKTLDGVSRKLRHFDLMIADAEAPMCIAGVFGGEDSGVSDATTSIFLESAYFSPEWVRRTAQHHGLKTDASFRFERGTDPNLPVVALKRAALLIAEIAGGKVSSEIIDLYPNPVENFRVAVKYKNIDRLIGKKLDRYAIQKILFNLDIRYEIENEEGFVAIVPPYRVDVQREADIIEEVLRIYGFDNVELSEDLKSDYLSPFPSKDPDELLLRTGGMLAANGFNEIINNSLVKPTLEAALADDLPGEEVKILNYLSEDLSILRRTLLFSALETVAHNLNRRQKNLKFFEFGKIYFKEEAAYREKNRLSIVMTGNQIQESWVAPAKALAFHDLALVVSNVLSLMRTGTVTAQKYEGKIFAQGIIWNSGNREVARLGLVSPEVARTAGVKSEVYFAELDWDYLLKKYSSAVDYREVSRFPEVRRDLSLVVDKNVQFDALEALAYRTEKKLIKEVNVFDVYEGKNLEGKKAYAISFTLLDDARTLTDQEIDRVMQKLMGAYEKEFGAIIRK</sequence>
<evidence type="ECO:0000256" key="11">
    <source>
        <dbReference type="ARBA" id="ARBA00022884"/>
    </source>
</evidence>
<dbReference type="InterPro" id="IPR005147">
    <property type="entry name" value="tRNA_synthase_B5-dom"/>
</dbReference>
<dbReference type="SUPFAM" id="SSF46955">
    <property type="entry name" value="Putative DNA-binding domain"/>
    <property type="match status" value="1"/>
</dbReference>
<dbReference type="SMART" id="SM00874">
    <property type="entry name" value="B5"/>
    <property type="match status" value="1"/>
</dbReference>
<dbReference type="NCBIfam" id="TIGR00472">
    <property type="entry name" value="pheT_bact"/>
    <property type="match status" value="1"/>
</dbReference>
<dbReference type="PROSITE" id="PS51483">
    <property type="entry name" value="B5"/>
    <property type="match status" value="1"/>
</dbReference>
<keyword evidence="21" id="KW-1185">Reference proteome</keyword>
<keyword evidence="8 15" id="KW-0547">Nucleotide-binding</keyword>
<dbReference type="Pfam" id="PF17759">
    <property type="entry name" value="tRNA_synthFbeta"/>
    <property type="match status" value="1"/>
</dbReference>
<evidence type="ECO:0000256" key="2">
    <source>
        <dbReference type="ARBA" id="ARBA00008653"/>
    </source>
</evidence>
<evidence type="ECO:0000256" key="8">
    <source>
        <dbReference type="ARBA" id="ARBA00022741"/>
    </source>
</evidence>
<dbReference type="InterPro" id="IPR045864">
    <property type="entry name" value="aa-tRNA-synth_II/BPL/LPL"/>
</dbReference>
<dbReference type="InterPro" id="IPR033714">
    <property type="entry name" value="tRNA_bind_bactPheRS"/>
</dbReference>
<dbReference type="PROSITE" id="PS51447">
    <property type="entry name" value="FDX_ACB"/>
    <property type="match status" value="1"/>
</dbReference>
<dbReference type="InterPro" id="IPR041616">
    <property type="entry name" value="PheRS_beta_core"/>
</dbReference>
<keyword evidence="5 16" id="KW-0820">tRNA-binding</keyword>
<comment type="subunit">
    <text evidence="3 15">Tetramer of two alpha and two beta subunits.</text>
</comment>
<dbReference type="InterPro" id="IPR004532">
    <property type="entry name" value="Phe-tRNA-ligase_IIc_bsu_bact"/>
</dbReference>
<evidence type="ECO:0000256" key="9">
    <source>
        <dbReference type="ARBA" id="ARBA00022840"/>
    </source>
</evidence>
<feature type="binding site" evidence="15">
    <location>
        <position position="466"/>
    </location>
    <ligand>
        <name>Mg(2+)</name>
        <dbReference type="ChEBI" id="CHEBI:18420"/>
        <note>shared with alpha subunit</note>
    </ligand>
</feature>
<dbReference type="EC" id="6.1.1.20" evidence="15"/>
<comment type="caution">
    <text evidence="20">The sequence shown here is derived from an EMBL/GenBank/DDBJ whole genome shotgun (WGS) entry which is preliminary data.</text>
</comment>
<keyword evidence="10 15" id="KW-0460">Magnesium</keyword>
<gene>
    <name evidence="15 20" type="primary">pheT</name>
    <name evidence="20" type="ORF">GCM10023091_24060</name>
</gene>
<dbReference type="Proteomes" id="UP001501508">
    <property type="component" value="Unassembled WGS sequence"/>
</dbReference>
<evidence type="ECO:0000256" key="1">
    <source>
        <dbReference type="ARBA" id="ARBA00004496"/>
    </source>
</evidence>
<evidence type="ECO:0000256" key="5">
    <source>
        <dbReference type="ARBA" id="ARBA00022555"/>
    </source>
</evidence>
<name>A0ABP8LYM4_9BACT</name>
<dbReference type="PANTHER" id="PTHR10947">
    <property type="entry name" value="PHENYLALANYL-TRNA SYNTHETASE BETA CHAIN AND LEUCINE-RICH REPEAT-CONTAINING PROTEIN 47"/>
    <property type="match status" value="1"/>
</dbReference>
<keyword evidence="4 15" id="KW-0963">Cytoplasm</keyword>
<evidence type="ECO:0000313" key="20">
    <source>
        <dbReference type="EMBL" id="GAA4440422.1"/>
    </source>
</evidence>
<dbReference type="InterPro" id="IPR009061">
    <property type="entry name" value="DNA-bd_dom_put_sf"/>
</dbReference>
<dbReference type="Pfam" id="PF03483">
    <property type="entry name" value="B3_4"/>
    <property type="match status" value="1"/>
</dbReference>
<evidence type="ECO:0000256" key="6">
    <source>
        <dbReference type="ARBA" id="ARBA00022598"/>
    </source>
</evidence>
<dbReference type="Gene3D" id="3.50.40.10">
    <property type="entry name" value="Phenylalanyl-trna Synthetase, Chain B, domain 3"/>
    <property type="match status" value="1"/>
</dbReference>
<evidence type="ECO:0000256" key="12">
    <source>
        <dbReference type="ARBA" id="ARBA00022917"/>
    </source>
</evidence>
<comment type="similarity">
    <text evidence="2 15">Belongs to the phenylalanyl-tRNA synthetase beta subunit family. Type 1 subfamily.</text>
</comment>
<dbReference type="SMART" id="SM00873">
    <property type="entry name" value="B3_4"/>
    <property type="match status" value="1"/>
</dbReference>
<evidence type="ECO:0000259" key="17">
    <source>
        <dbReference type="PROSITE" id="PS50886"/>
    </source>
</evidence>
<dbReference type="PROSITE" id="PS50886">
    <property type="entry name" value="TRBD"/>
    <property type="match status" value="1"/>
</dbReference>
<dbReference type="InterPro" id="IPR012340">
    <property type="entry name" value="NA-bd_OB-fold"/>
</dbReference>
<feature type="binding site" evidence="15">
    <location>
        <position position="457"/>
    </location>
    <ligand>
        <name>Mg(2+)</name>
        <dbReference type="ChEBI" id="CHEBI:18420"/>
        <note>shared with alpha subunit</note>
    </ligand>
</feature>
<evidence type="ECO:0000256" key="3">
    <source>
        <dbReference type="ARBA" id="ARBA00011209"/>
    </source>
</evidence>
<dbReference type="Pfam" id="PF03484">
    <property type="entry name" value="B5"/>
    <property type="match status" value="1"/>
</dbReference>
<dbReference type="InterPro" id="IPR045060">
    <property type="entry name" value="Phe-tRNA-ligase_IIc_bsu"/>
</dbReference>
<dbReference type="HAMAP" id="MF_00283">
    <property type="entry name" value="Phe_tRNA_synth_beta1"/>
    <property type="match status" value="1"/>
</dbReference>
<dbReference type="EMBL" id="BAABEY010000024">
    <property type="protein sequence ID" value="GAA4440422.1"/>
    <property type="molecule type" value="Genomic_DNA"/>
</dbReference>
<evidence type="ECO:0000313" key="21">
    <source>
        <dbReference type="Proteomes" id="UP001501508"/>
    </source>
</evidence>
<evidence type="ECO:0000256" key="16">
    <source>
        <dbReference type="PROSITE-ProRule" id="PRU00209"/>
    </source>
</evidence>
<comment type="cofactor">
    <cofactor evidence="15">
        <name>Mg(2+)</name>
        <dbReference type="ChEBI" id="CHEBI:18420"/>
    </cofactor>
    <text evidence="15">Binds 2 magnesium ions per tetramer.</text>
</comment>
<dbReference type="InterPro" id="IPR005121">
    <property type="entry name" value="Fdx_antiC-bd"/>
</dbReference>
<feature type="domain" description="FDX-ACB" evidence="18">
    <location>
        <begin position="704"/>
        <end position="796"/>
    </location>
</feature>
<dbReference type="CDD" id="cd00769">
    <property type="entry name" value="PheRS_beta_core"/>
    <property type="match status" value="1"/>
</dbReference>
<evidence type="ECO:0000256" key="15">
    <source>
        <dbReference type="HAMAP-Rule" id="MF_00283"/>
    </source>
</evidence>
<dbReference type="InterPro" id="IPR036690">
    <property type="entry name" value="Fdx_antiC-bd_sf"/>
</dbReference>
<reference evidence="21" key="1">
    <citation type="journal article" date="2019" name="Int. J. Syst. Evol. Microbiol.">
        <title>The Global Catalogue of Microorganisms (GCM) 10K type strain sequencing project: providing services to taxonomists for standard genome sequencing and annotation.</title>
        <authorList>
            <consortium name="The Broad Institute Genomics Platform"/>
            <consortium name="The Broad Institute Genome Sequencing Center for Infectious Disease"/>
            <person name="Wu L."/>
            <person name="Ma J."/>
        </authorList>
    </citation>
    <scope>NUCLEOTIDE SEQUENCE [LARGE SCALE GENOMIC DNA]</scope>
    <source>
        <strain evidence="21">JCM 31920</strain>
    </source>
</reference>
<evidence type="ECO:0000256" key="7">
    <source>
        <dbReference type="ARBA" id="ARBA00022723"/>
    </source>
</evidence>
<feature type="domain" description="TRNA-binding" evidence="17">
    <location>
        <begin position="35"/>
        <end position="149"/>
    </location>
</feature>
<keyword evidence="9 15" id="KW-0067">ATP-binding</keyword>
<keyword evidence="6 15" id="KW-0436">Ligase</keyword>
<dbReference type="NCBIfam" id="NF045760">
    <property type="entry name" value="YtpR"/>
    <property type="match status" value="1"/>
</dbReference>
<keyword evidence="12 15" id="KW-0648">Protein biosynthesis</keyword>
<dbReference type="Gene3D" id="2.40.50.140">
    <property type="entry name" value="Nucleic acid-binding proteins"/>
    <property type="match status" value="1"/>
</dbReference>
<dbReference type="GO" id="GO:0016874">
    <property type="term" value="F:ligase activity"/>
    <property type="evidence" value="ECO:0007669"/>
    <property type="project" value="UniProtKB-KW"/>
</dbReference>
<organism evidence="20 21">
    <name type="scientific">Ravibacter arvi</name>
    <dbReference type="NCBI Taxonomy" id="2051041"/>
    <lineage>
        <taxon>Bacteria</taxon>
        <taxon>Pseudomonadati</taxon>
        <taxon>Bacteroidota</taxon>
        <taxon>Cytophagia</taxon>
        <taxon>Cytophagales</taxon>
        <taxon>Spirosomataceae</taxon>
        <taxon>Ravibacter</taxon>
    </lineage>
</organism>
<dbReference type="SUPFAM" id="SSF54991">
    <property type="entry name" value="Anticodon-binding domain of PheRS"/>
    <property type="match status" value="1"/>
</dbReference>
<dbReference type="PANTHER" id="PTHR10947:SF0">
    <property type="entry name" value="PHENYLALANINE--TRNA LIGASE BETA SUBUNIT"/>
    <property type="match status" value="1"/>
</dbReference>
<dbReference type="InterPro" id="IPR005146">
    <property type="entry name" value="B3/B4_tRNA-bd"/>
</dbReference>
<dbReference type="InterPro" id="IPR002547">
    <property type="entry name" value="tRNA-bd_dom"/>
</dbReference>
<evidence type="ECO:0000259" key="19">
    <source>
        <dbReference type="PROSITE" id="PS51483"/>
    </source>
</evidence>
<dbReference type="Gene3D" id="3.30.70.380">
    <property type="entry name" value="Ferrodoxin-fold anticodon-binding domain"/>
    <property type="match status" value="1"/>
</dbReference>
<proteinExistence type="inferred from homology"/>
<accession>A0ABP8LYM4</accession>
<keyword evidence="7 15" id="KW-0479">Metal-binding</keyword>
<feature type="domain" description="B5" evidence="19">
    <location>
        <begin position="403"/>
        <end position="479"/>
    </location>
</feature>
<dbReference type="Gene3D" id="3.30.930.10">
    <property type="entry name" value="Bira Bifunctional Protein, Domain 2"/>
    <property type="match status" value="1"/>
</dbReference>
<dbReference type="SUPFAM" id="SSF55681">
    <property type="entry name" value="Class II aaRS and biotin synthetases"/>
    <property type="match status" value="1"/>
</dbReference>
<feature type="binding site" evidence="15">
    <location>
        <position position="467"/>
    </location>
    <ligand>
        <name>Mg(2+)</name>
        <dbReference type="ChEBI" id="CHEBI:18420"/>
        <note>shared with alpha subunit</note>
    </ligand>
</feature>
<dbReference type="Gene3D" id="3.30.56.10">
    <property type="match status" value="2"/>
</dbReference>
<evidence type="ECO:0000256" key="13">
    <source>
        <dbReference type="ARBA" id="ARBA00023146"/>
    </source>
</evidence>
<evidence type="ECO:0000256" key="14">
    <source>
        <dbReference type="ARBA" id="ARBA00049255"/>
    </source>
</evidence>
<keyword evidence="13 15" id="KW-0030">Aminoacyl-tRNA synthetase</keyword>
<feature type="binding site" evidence="15">
    <location>
        <position position="463"/>
    </location>
    <ligand>
        <name>Mg(2+)</name>
        <dbReference type="ChEBI" id="CHEBI:18420"/>
        <note>shared with alpha subunit</note>
    </ligand>
</feature>
<keyword evidence="11 16" id="KW-0694">RNA-binding</keyword>
<dbReference type="Pfam" id="PF01588">
    <property type="entry name" value="tRNA_bind"/>
    <property type="match status" value="1"/>
</dbReference>
<dbReference type="InterPro" id="IPR020825">
    <property type="entry name" value="Phe-tRNA_synthase-like_B3/B4"/>
</dbReference>
<dbReference type="SMART" id="SM00896">
    <property type="entry name" value="FDX-ACB"/>
    <property type="match status" value="1"/>
</dbReference>
<dbReference type="SUPFAM" id="SSF50249">
    <property type="entry name" value="Nucleic acid-binding proteins"/>
    <property type="match status" value="1"/>
</dbReference>
<comment type="catalytic activity">
    <reaction evidence="14 15">
        <text>tRNA(Phe) + L-phenylalanine + ATP = L-phenylalanyl-tRNA(Phe) + AMP + diphosphate + H(+)</text>
        <dbReference type="Rhea" id="RHEA:19413"/>
        <dbReference type="Rhea" id="RHEA-COMP:9668"/>
        <dbReference type="Rhea" id="RHEA-COMP:9699"/>
        <dbReference type="ChEBI" id="CHEBI:15378"/>
        <dbReference type="ChEBI" id="CHEBI:30616"/>
        <dbReference type="ChEBI" id="CHEBI:33019"/>
        <dbReference type="ChEBI" id="CHEBI:58095"/>
        <dbReference type="ChEBI" id="CHEBI:78442"/>
        <dbReference type="ChEBI" id="CHEBI:78531"/>
        <dbReference type="ChEBI" id="CHEBI:456215"/>
        <dbReference type="EC" id="6.1.1.20"/>
    </reaction>
</comment>
<comment type="subcellular location">
    <subcellularLocation>
        <location evidence="1 15">Cytoplasm</location>
    </subcellularLocation>
</comment>
<dbReference type="Pfam" id="PF03147">
    <property type="entry name" value="FDX-ACB"/>
    <property type="match status" value="1"/>
</dbReference>
<evidence type="ECO:0000256" key="10">
    <source>
        <dbReference type="ARBA" id="ARBA00022842"/>
    </source>
</evidence>
<evidence type="ECO:0000256" key="4">
    <source>
        <dbReference type="ARBA" id="ARBA00022490"/>
    </source>
</evidence>
<evidence type="ECO:0000259" key="18">
    <source>
        <dbReference type="PROSITE" id="PS51447"/>
    </source>
</evidence>
<dbReference type="CDD" id="cd02796">
    <property type="entry name" value="tRNA_bind_bactPheRS"/>
    <property type="match status" value="1"/>
</dbReference>